<dbReference type="CDD" id="cd00882">
    <property type="entry name" value="Ras_like_GTPase"/>
    <property type="match status" value="1"/>
</dbReference>
<accession>A0A2U1K0A2</accession>
<reference evidence="1 2" key="1">
    <citation type="submission" date="2018-04" db="EMBL/GenBank/DDBJ databases">
        <title>Camelliibacillus theae gen. nov., sp. nov., isolated from Pu'er tea.</title>
        <authorList>
            <person name="Niu L."/>
        </authorList>
    </citation>
    <scope>NUCLEOTIDE SEQUENCE [LARGE SCALE GENOMIC DNA]</scope>
    <source>
        <strain evidence="1 2">T8</strain>
    </source>
</reference>
<dbReference type="OrthoDB" id="9781752at2"/>
<dbReference type="EMBL" id="QCZG01000021">
    <property type="protein sequence ID" value="PWA10675.1"/>
    <property type="molecule type" value="Genomic_DNA"/>
</dbReference>
<evidence type="ECO:0000313" key="2">
    <source>
        <dbReference type="Proteomes" id="UP000245998"/>
    </source>
</evidence>
<dbReference type="AlphaFoldDB" id="A0A2U1K0A2"/>
<sequence length="368" mass="41394">MKGKITNYFAGGNTSVGFYSLFSSNLNDLKRLFILKGGPGTGKSFLIKTIGKEWVNRGYDIEYMYCSSDKESVDGVIIQKLKTGIVDGTNPHVIEPRFPGVIDDYVNLGVAWDAEKLRKNKEDIIDHTEQVSAAFKSAYEAFGDALIFHNERKKRLSPYIDRKKMEVLVNELIATFFKEKKESAKPHIKHRFHGANTPTGTVDFISELTSDVGNRYLLKGRPGVGKSTLLKSLASAAENRGFDTEIYHCEFEPERVDLLVVKELDLAIFDSTPPHEYAPERKNDKVIDLESEVLVSDVSEKDSFKIQIAEEQFAAKMKEGLGALAHAKALRDTLEGYYIHAMDFTITGQIRKEIDDEIKQIAKEKGNK</sequence>
<proteinExistence type="predicted"/>
<dbReference type="SUPFAM" id="SSF52540">
    <property type="entry name" value="P-loop containing nucleoside triphosphate hydrolases"/>
    <property type="match status" value="3"/>
</dbReference>
<dbReference type="RefSeq" id="WP_116554939.1">
    <property type="nucleotide sequence ID" value="NZ_QCZG01000021.1"/>
</dbReference>
<name>A0A2U1K0A2_9BACI</name>
<comment type="caution">
    <text evidence="1">The sequence shown here is derived from an EMBL/GenBank/DDBJ whole genome shotgun (WGS) entry which is preliminary data.</text>
</comment>
<protein>
    <recommendedName>
        <fullName evidence="3">ATPase</fullName>
    </recommendedName>
</protein>
<dbReference type="Gene3D" id="3.40.50.300">
    <property type="entry name" value="P-loop containing nucleotide triphosphate hydrolases"/>
    <property type="match status" value="1"/>
</dbReference>
<evidence type="ECO:0008006" key="3">
    <source>
        <dbReference type="Google" id="ProtNLM"/>
    </source>
</evidence>
<dbReference type="InterPro" id="IPR027417">
    <property type="entry name" value="P-loop_NTPase"/>
</dbReference>
<gene>
    <name evidence="1" type="ORF">DCC39_10935</name>
</gene>
<organism evidence="1 2">
    <name type="scientific">Pueribacillus theae</name>
    <dbReference type="NCBI Taxonomy" id="2171751"/>
    <lineage>
        <taxon>Bacteria</taxon>
        <taxon>Bacillati</taxon>
        <taxon>Bacillota</taxon>
        <taxon>Bacilli</taxon>
        <taxon>Bacillales</taxon>
        <taxon>Bacillaceae</taxon>
        <taxon>Pueribacillus</taxon>
    </lineage>
</organism>
<dbReference type="Proteomes" id="UP000245998">
    <property type="component" value="Unassembled WGS sequence"/>
</dbReference>
<keyword evidence="2" id="KW-1185">Reference proteome</keyword>
<evidence type="ECO:0000313" key="1">
    <source>
        <dbReference type="EMBL" id="PWA10675.1"/>
    </source>
</evidence>